<dbReference type="AlphaFoldDB" id="A0A401FWX5"/>
<dbReference type="Pfam" id="PF21699">
    <property type="entry name" value="TM1266-like"/>
    <property type="match status" value="1"/>
</dbReference>
<dbReference type="RefSeq" id="WP_124328751.1">
    <property type="nucleotide sequence ID" value="NZ_BEXT01000001.1"/>
</dbReference>
<dbReference type="InterPro" id="IPR023860">
    <property type="entry name" value="FeFe-hyd_TM1266"/>
</dbReference>
<dbReference type="Proteomes" id="UP000288096">
    <property type="component" value="Unassembled WGS sequence"/>
</dbReference>
<reference evidence="2" key="1">
    <citation type="submission" date="2017-11" db="EMBL/GenBank/DDBJ databases">
        <authorList>
            <person name="Watanabe M."/>
            <person name="Kojima H."/>
        </authorList>
    </citation>
    <scope>NUCLEOTIDE SEQUENCE [LARGE SCALE GENOMIC DNA]</scope>
    <source>
        <strain evidence="2">Tokyo 01</strain>
    </source>
</reference>
<dbReference type="EMBL" id="BEXT01000001">
    <property type="protein sequence ID" value="GBC61465.1"/>
    <property type="molecule type" value="Genomic_DNA"/>
</dbReference>
<accession>A0A401FWX5</accession>
<comment type="caution">
    <text evidence="1">The sequence shown here is derived from an EMBL/GenBank/DDBJ whole genome shotgun (WGS) entry which is preliminary data.</text>
</comment>
<evidence type="ECO:0000313" key="1">
    <source>
        <dbReference type="EMBL" id="GBC61465.1"/>
    </source>
</evidence>
<gene>
    <name evidence="1" type="ORF">DENIS_2425</name>
</gene>
<organism evidence="1 2">
    <name type="scientific">Desulfonema ishimotonii</name>
    <dbReference type="NCBI Taxonomy" id="45657"/>
    <lineage>
        <taxon>Bacteria</taxon>
        <taxon>Pseudomonadati</taxon>
        <taxon>Thermodesulfobacteriota</taxon>
        <taxon>Desulfobacteria</taxon>
        <taxon>Desulfobacterales</taxon>
        <taxon>Desulfococcaceae</taxon>
        <taxon>Desulfonema</taxon>
    </lineage>
</organism>
<dbReference type="OrthoDB" id="9796135at2"/>
<dbReference type="Gene3D" id="3.30.70.1150">
    <property type="entry name" value="ACT-like. Chain A, domain 2"/>
    <property type="match status" value="1"/>
</dbReference>
<proteinExistence type="predicted"/>
<dbReference type="InterPro" id="IPR045865">
    <property type="entry name" value="ACT-like_dom_sf"/>
</dbReference>
<keyword evidence="2" id="KW-1185">Reference proteome</keyword>
<reference evidence="2" key="2">
    <citation type="submission" date="2019-01" db="EMBL/GenBank/DDBJ databases">
        <title>Genome sequence of Desulfonema ishimotonii strain Tokyo 01.</title>
        <authorList>
            <person name="Fukui M."/>
        </authorList>
    </citation>
    <scope>NUCLEOTIDE SEQUENCE [LARGE SCALE GENOMIC DNA]</scope>
    <source>
        <strain evidence="2">Tokyo 01</strain>
    </source>
</reference>
<protein>
    <submittedName>
        <fullName evidence="1">CopG family transcriptional regulator</fullName>
    </submittedName>
</protein>
<dbReference type="SUPFAM" id="SSF55021">
    <property type="entry name" value="ACT-like"/>
    <property type="match status" value="1"/>
</dbReference>
<dbReference type="NCBIfam" id="TIGR03959">
    <property type="entry name" value="hyd_TM1266"/>
    <property type="match status" value="1"/>
</dbReference>
<sequence length="84" mass="9195">MTDKGKKRIGVIGIIVENREEAAPHVNRILGEYGEIILGRMGIPNRERGINVISLIIEATTDEVGALTGKLGRLPHVRVRSNLV</sequence>
<dbReference type="InterPro" id="IPR027271">
    <property type="entry name" value="Acetolactate_synth/TF_NikR_C"/>
</dbReference>
<evidence type="ECO:0000313" key="2">
    <source>
        <dbReference type="Proteomes" id="UP000288096"/>
    </source>
</evidence>
<name>A0A401FWX5_9BACT</name>